<keyword evidence="2" id="KW-1185">Reference proteome</keyword>
<accession>A0A8J2JG41</accession>
<comment type="caution">
    <text evidence="1">The sequence shown here is derived from an EMBL/GenBank/DDBJ whole genome shotgun (WGS) entry which is preliminary data.</text>
</comment>
<proteinExistence type="predicted"/>
<gene>
    <name evidence="1" type="ORF">AFUS01_LOCUS8988</name>
</gene>
<dbReference type="EMBL" id="CAJVCH010063493">
    <property type="protein sequence ID" value="CAG7719676.1"/>
    <property type="molecule type" value="Genomic_DNA"/>
</dbReference>
<dbReference type="OrthoDB" id="3919494at2759"/>
<protein>
    <submittedName>
        <fullName evidence="1">Uncharacterized protein</fullName>
    </submittedName>
</protein>
<dbReference type="Proteomes" id="UP000708208">
    <property type="component" value="Unassembled WGS sequence"/>
</dbReference>
<evidence type="ECO:0000313" key="2">
    <source>
        <dbReference type="Proteomes" id="UP000708208"/>
    </source>
</evidence>
<feature type="non-terminal residue" evidence="1">
    <location>
        <position position="1"/>
    </location>
</feature>
<reference evidence="1" key="1">
    <citation type="submission" date="2021-06" db="EMBL/GenBank/DDBJ databases">
        <authorList>
            <person name="Hodson N. C."/>
            <person name="Mongue J. A."/>
            <person name="Jaron S. K."/>
        </authorList>
    </citation>
    <scope>NUCLEOTIDE SEQUENCE</scope>
</reference>
<sequence length="36" mass="4282">MKVCDIDPVLKETLKEFRFRKDNTKNAAVIMKVDRE</sequence>
<evidence type="ECO:0000313" key="1">
    <source>
        <dbReference type="EMBL" id="CAG7719676.1"/>
    </source>
</evidence>
<organism evidence="1 2">
    <name type="scientific">Allacma fusca</name>
    <dbReference type="NCBI Taxonomy" id="39272"/>
    <lineage>
        <taxon>Eukaryota</taxon>
        <taxon>Metazoa</taxon>
        <taxon>Ecdysozoa</taxon>
        <taxon>Arthropoda</taxon>
        <taxon>Hexapoda</taxon>
        <taxon>Collembola</taxon>
        <taxon>Symphypleona</taxon>
        <taxon>Sminthuridae</taxon>
        <taxon>Allacma</taxon>
    </lineage>
</organism>
<dbReference type="AlphaFoldDB" id="A0A8J2JG41"/>
<name>A0A8J2JG41_9HEXA</name>